<dbReference type="GeneID" id="8629104"/>
<dbReference type="PaxDb" id="44689-DDB0219842"/>
<dbReference type="KEGG" id="ddi:DDB_G0293296"/>
<sequence length="470" mass="54671">MLPFQKVQDFVTFFEGLDKFSFLSNFYINSFVVDNLSLSVFQDYGSFVKTPIPILKDLKIIWKKEHDDTQQPTKEIEFLKQYVNLKSDYLQIQKLSMLKINDTAVTISTIKHLEIRNLNNIKLNNIETPLPNSLTKLTIGEGYEYPLSTDMVHGGIKCLNVGYKWNFNLSNNTTPTNLTQLTLGDCYNQSFTNESFPNNIKILKLGRDFNQFSSLENLNPNIHTLKFNNNFNNPIFCELKLPNSITTLEFGDHFNQEINENTFTNCHGLKNLKFGKSFSKILSLNNVPHFIEKLIIPFKTKLLITDQQLFNKFYSIENQLKLNNNHLRINCKHILNNNDNNNNISEFKFPINCNSVTFEDNSYIEYVNRILPNSIKYLEFGENFRNEKSPDQFNKRLTIRARDIPRRTTHLSIQSKDVILDYIPSNITHLKTCSNYSHPINILPFNHLVSLKTSLSNVSYLKKTNFNDLV</sequence>
<dbReference type="SMR" id="Q54C44"/>
<dbReference type="RefSeq" id="XP_629222.1">
    <property type="nucleotide sequence ID" value="XM_629220.1"/>
</dbReference>
<evidence type="ECO:0000313" key="3">
    <source>
        <dbReference type="Proteomes" id="UP000002195"/>
    </source>
</evidence>
<keyword evidence="1" id="KW-0677">Repeat</keyword>
<organism evidence="2 3">
    <name type="scientific">Dictyostelium discoideum</name>
    <name type="common">Social amoeba</name>
    <dbReference type="NCBI Taxonomy" id="44689"/>
    <lineage>
        <taxon>Eukaryota</taxon>
        <taxon>Amoebozoa</taxon>
        <taxon>Evosea</taxon>
        <taxon>Eumycetozoa</taxon>
        <taxon>Dictyostelia</taxon>
        <taxon>Dictyosteliales</taxon>
        <taxon>Dictyosteliaceae</taxon>
        <taxon>Dictyostelium</taxon>
    </lineage>
</organism>
<dbReference type="InterPro" id="IPR051251">
    <property type="entry name" value="STK_FNIP-Repeat"/>
</dbReference>
<evidence type="ECO:0000256" key="1">
    <source>
        <dbReference type="ARBA" id="ARBA00022737"/>
    </source>
</evidence>
<dbReference type="InterPro" id="IPR008615">
    <property type="entry name" value="FNIP"/>
</dbReference>
<dbReference type="dictyBase" id="DDB_G0293296"/>
<keyword evidence="3" id="KW-1185">Reference proteome</keyword>
<dbReference type="Proteomes" id="UP000002195">
    <property type="component" value="Unassembled WGS sequence"/>
</dbReference>
<dbReference type="PANTHER" id="PTHR32134:SF169">
    <property type="entry name" value="FNIP REPEAT-CONTAINING PROTEIN-RELATED"/>
    <property type="match status" value="1"/>
</dbReference>
<dbReference type="VEuPathDB" id="AmoebaDB:DDB_G0293296"/>
<proteinExistence type="predicted"/>
<evidence type="ECO:0000313" key="2">
    <source>
        <dbReference type="EMBL" id="EAL60847.1"/>
    </source>
</evidence>
<dbReference type="InParanoid" id="Q54C44"/>
<accession>Q54C44</accession>
<protein>
    <recommendedName>
        <fullName evidence="4">FNIP repeat-containing protein</fullName>
    </recommendedName>
</protein>
<dbReference type="eggNOG" id="ENOG502RHSZ">
    <property type="taxonomic scope" value="Eukaryota"/>
</dbReference>
<dbReference type="PANTHER" id="PTHR32134">
    <property type="entry name" value="FNIP REPEAT-CONTAINING PROTEIN"/>
    <property type="match status" value="1"/>
</dbReference>
<dbReference type="Pfam" id="PF05725">
    <property type="entry name" value="FNIP"/>
    <property type="match status" value="2"/>
</dbReference>
<dbReference type="OMA" id="TTHISIN"/>
<comment type="caution">
    <text evidence="2">The sequence shown here is derived from an EMBL/GenBank/DDBJ whole genome shotgun (WGS) entry which is preliminary data.</text>
</comment>
<dbReference type="PhylomeDB" id="Q54C44"/>
<evidence type="ECO:0008006" key="4">
    <source>
        <dbReference type="Google" id="ProtNLM"/>
    </source>
</evidence>
<dbReference type="EMBL" id="AAFI02000200">
    <property type="protein sequence ID" value="EAL60847.1"/>
    <property type="molecule type" value="Genomic_DNA"/>
</dbReference>
<dbReference type="HOGENOM" id="CLU_581955_0_0_1"/>
<dbReference type="AlphaFoldDB" id="Q54C44"/>
<reference evidence="2 3" key="1">
    <citation type="journal article" date="2005" name="Nature">
        <title>The genome of the social amoeba Dictyostelium discoideum.</title>
        <authorList>
            <consortium name="The Dictyostelium discoideum Sequencing Consortium"/>
            <person name="Eichinger L."/>
            <person name="Pachebat J.A."/>
            <person name="Glockner G."/>
            <person name="Rajandream M.A."/>
            <person name="Sucgang R."/>
            <person name="Berriman M."/>
            <person name="Song J."/>
            <person name="Olsen R."/>
            <person name="Szafranski K."/>
            <person name="Xu Q."/>
            <person name="Tunggal B."/>
            <person name="Kummerfeld S."/>
            <person name="Madera M."/>
            <person name="Konfortov B.A."/>
            <person name="Rivero F."/>
            <person name="Bankier A.T."/>
            <person name="Lehmann R."/>
            <person name="Hamlin N."/>
            <person name="Davies R."/>
            <person name="Gaudet P."/>
            <person name="Fey P."/>
            <person name="Pilcher K."/>
            <person name="Chen G."/>
            <person name="Saunders D."/>
            <person name="Sodergren E."/>
            <person name="Davis P."/>
            <person name="Kerhornou A."/>
            <person name="Nie X."/>
            <person name="Hall N."/>
            <person name="Anjard C."/>
            <person name="Hemphill L."/>
            <person name="Bason N."/>
            <person name="Farbrother P."/>
            <person name="Desany B."/>
            <person name="Just E."/>
            <person name="Morio T."/>
            <person name="Rost R."/>
            <person name="Churcher C."/>
            <person name="Cooper J."/>
            <person name="Haydock S."/>
            <person name="van Driessche N."/>
            <person name="Cronin A."/>
            <person name="Goodhead I."/>
            <person name="Muzny D."/>
            <person name="Mourier T."/>
            <person name="Pain A."/>
            <person name="Lu M."/>
            <person name="Harper D."/>
            <person name="Lindsay R."/>
            <person name="Hauser H."/>
            <person name="James K."/>
            <person name="Quiles M."/>
            <person name="Madan Babu M."/>
            <person name="Saito T."/>
            <person name="Buchrieser C."/>
            <person name="Wardroper A."/>
            <person name="Felder M."/>
            <person name="Thangavelu M."/>
            <person name="Johnson D."/>
            <person name="Knights A."/>
            <person name="Loulseged H."/>
            <person name="Mungall K."/>
            <person name="Oliver K."/>
            <person name="Price C."/>
            <person name="Quail M.A."/>
            <person name="Urushihara H."/>
            <person name="Hernandez J."/>
            <person name="Rabbinowitsch E."/>
            <person name="Steffen D."/>
            <person name="Sanders M."/>
            <person name="Ma J."/>
            <person name="Kohara Y."/>
            <person name="Sharp S."/>
            <person name="Simmonds M."/>
            <person name="Spiegler S."/>
            <person name="Tivey A."/>
            <person name="Sugano S."/>
            <person name="White B."/>
            <person name="Walker D."/>
            <person name="Woodward J."/>
            <person name="Winckler T."/>
            <person name="Tanaka Y."/>
            <person name="Shaulsky G."/>
            <person name="Schleicher M."/>
            <person name="Weinstock G."/>
            <person name="Rosenthal A."/>
            <person name="Cox E.C."/>
            <person name="Chisholm R.L."/>
            <person name="Gibbs R."/>
            <person name="Loomis W.F."/>
            <person name="Platzer M."/>
            <person name="Kay R.R."/>
            <person name="Williams J."/>
            <person name="Dear P.H."/>
            <person name="Noegel A.A."/>
            <person name="Barrell B."/>
            <person name="Kuspa A."/>
        </authorList>
    </citation>
    <scope>NUCLEOTIDE SEQUENCE [LARGE SCALE GENOMIC DNA]</scope>
    <source>
        <strain evidence="2 3">AX4</strain>
    </source>
</reference>
<name>Q54C44_DICDI</name>
<gene>
    <name evidence="2" type="ORF">DDB_G0293296</name>
</gene>